<evidence type="ECO:0000313" key="4">
    <source>
        <dbReference type="EMBL" id="BAD81638.1"/>
    </source>
</evidence>
<feature type="domain" description="DUF834" evidence="2">
    <location>
        <begin position="44"/>
        <end position="90"/>
    </location>
</feature>
<organism evidence="4">
    <name type="scientific">Oryza sativa subsp. japonica</name>
    <name type="common">Rice</name>
    <dbReference type="NCBI Taxonomy" id="39947"/>
    <lineage>
        <taxon>Eukaryota</taxon>
        <taxon>Viridiplantae</taxon>
        <taxon>Streptophyta</taxon>
        <taxon>Embryophyta</taxon>
        <taxon>Tracheophyta</taxon>
        <taxon>Spermatophyta</taxon>
        <taxon>Magnoliopsida</taxon>
        <taxon>Liliopsida</taxon>
        <taxon>Poales</taxon>
        <taxon>Poaceae</taxon>
        <taxon>BOP clade</taxon>
        <taxon>Oryzoideae</taxon>
        <taxon>Oryzeae</taxon>
        <taxon>Oryzinae</taxon>
        <taxon>Oryza</taxon>
        <taxon>Oryza sativa</taxon>
    </lineage>
</organism>
<reference evidence="5" key="3">
    <citation type="journal article" date="2008" name="Nucleic Acids Res.">
        <title>The rice annotation project database (RAP-DB): 2008 update.</title>
        <authorList>
            <consortium name="The rice annotation project (RAP)"/>
        </authorList>
    </citation>
    <scope>GENOME REANNOTATION</scope>
    <source>
        <strain evidence="5">cv. Nipponbare</strain>
    </source>
</reference>
<dbReference type="Proteomes" id="UP000000763">
    <property type="component" value="Chromosome 1"/>
</dbReference>
<evidence type="ECO:0000313" key="5">
    <source>
        <dbReference type="Proteomes" id="UP000000763"/>
    </source>
</evidence>
<dbReference type="EMBL" id="AP003196">
    <property type="protein sequence ID" value="BAD81599.1"/>
    <property type="molecule type" value="Genomic_DNA"/>
</dbReference>
<name>Q5NA68_ORYSJ</name>
<evidence type="ECO:0000259" key="2">
    <source>
        <dbReference type="Pfam" id="PF05754"/>
    </source>
</evidence>
<dbReference type="Proteomes" id="UP000817658">
    <property type="component" value="Chromosome 1"/>
</dbReference>
<protein>
    <recommendedName>
        <fullName evidence="2">DUF834 domain-containing protein</fullName>
    </recommendedName>
</protein>
<dbReference type="AlphaFoldDB" id="Q5NA68"/>
<reference evidence="4" key="1">
    <citation type="journal article" date="2002" name="Nature">
        <title>The genome sequence and structure of rice chromosome 1.</title>
        <authorList>
            <person name="Sasaki T."/>
            <person name="Matsumoto T."/>
            <person name="Yamamoto K."/>
            <person name="Sakata K."/>
            <person name="Baba T."/>
            <person name="Katayose Y."/>
            <person name="Wu J."/>
            <person name="Niimura Y."/>
            <person name="Cheng Z."/>
            <person name="Nagamura Y."/>
            <person name="Antonio B.A."/>
            <person name="Kanamori H."/>
            <person name="Hosokawa S."/>
            <person name="Masukawa M."/>
            <person name="Arikawa K."/>
            <person name="Chiden Y."/>
            <person name="Hayashi M."/>
            <person name="Okamoto M."/>
            <person name="Ando T."/>
            <person name="Aoki H."/>
            <person name="Arita K."/>
            <person name="Hamada M."/>
            <person name="Harada C."/>
            <person name="Hijishita S."/>
            <person name="Honda M."/>
            <person name="Ichikawa Y."/>
            <person name="Idonuma A."/>
            <person name="Iijima M."/>
            <person name="Ikeda M."/>
            <person name="Ikeno M."/>
            <person name="Itoh S."/>
            <person name="Itoh T."/>
            <person name="Itoh Y."/>
            <person name="Itoh Y."/>
            <person name="Iwabuchi A."/>
            <person name="Kamiya K."/>
            <person name="Karasawa W."/>
            <person name="Katagiri S."/>
            <person name="Kikuta A."/>
            <person name="Kobayashi N."/>
            <person name="Kono I."/>
            <person name="Machita K."/>
            <person name="Maehara T."/>
            <person name="Mizuno H."/>
            <person name="Mizubayashi T."/>
            <person name="Mukai Y."/>
            <person name="Nagasaki H."/>
            <person name="Nakashima M."/>
            <person name="Nakama Y."/>
            <person name="Nakamichi Y."/>
            <person name="Nakamura M."/>
            <person name="Namiki N."/>
            <person name="Negishi M."/>
            <person name="Ohta I."/>
            <person name="Ono N."/>
            <person name="Saji S."/>
            <person name="Sakai K."/>
            <person name="Shibata M."/>
            <person name="Shimokawa T."/>
            <person name="Shomura A."/>
            <person name="Song J."/>
            <person name="Takazaki Y."/>
            <person name="Terasawa K."/>
            <person name="Tsuji K."/>
            <person name="Waki K."/>
            <person name="Yamagata H."/>
            <person name="Yamane H."/>
            <person name="Yoshiki S."/>
            <person name="Yoshihara R."/>
            <person name="Yukawa K."/>
            <person name="Zhong H."/>
            <person name="Iwama H."/>
            <person name="Endo T."/>
            <person name="Ito H."/>
            <person name="Hahn J.H."/>
            <person name="Kim H.I."/>
            <person name="Eun M.Y."/>
            <person name="Yano M."/>
            <person name="Jiang J."/>
            <person name="Gojobori T."/>
        </authorList>
    </citation>
    <scope>NUCLEOTIDE SEQUENCE</scope>
</reference>
<feature type="signal peptide" evidence="1">
    <location>
        <begin position="1"/>
        <end position="15"/>
    </location>
</feature>
<evidence type="ECO:0000313" key="3">
    <source>
        <dbReference type="EMBL" id="BAD81599.1"/>
    </source>
</evidence>
<gene>
    <name evidence="3" type="ORF">B1008C01.12</name>
    <name evidence="4" type="ORF">B1066G12.35</name>
</gene>
<dbReference type="InterPro" id="IPR008552">
    <property type="entry name" value="DUF834"/>
</dbReference>
<reference evidence="5" key="2">
    <citation type="journal article" date="2005" name="Nature">
        <title>The map-based sequence of the rice genome.</title>
        <authorList>
            <consortium name="International rice genome sequencing project (IRGSP)"/>
            <person name="Matsumoto T."/>
            <person name="Wu J."/>
            <person name="Kanamori H."/>
            <person name="Katayose Y."/>
            <person name="Fujisawa M."/>
            <person name="Namiki N."/>
            <person name="Mizuno H."/>
            <person name="Yamamoto K."/>
            <person name="Antonio B.A."/>
            <person name="Baba T."/>
            <person name="Sakata K."/>
            <person name="Nagamura Y."/>
            <person name="Aoki H."/>
            <person name="Arikawa K."/>
            <person name="Arita K."/>
            <person name="Bito T."/>
            <person name="Chiden Y."/>
            <person name="Fujitsuka N."/>
            <person name="Fukunaka R."/>
            <person name="Hamada M."/>
            <person name="Harada C."/>
            <person name="Hayashi A."/>
            <person name="Hijishita S."/>
            <person name="Honda M."/>
            <person name="Hosokawa S."/>
            <person name="Ichikawa Y."/>
            <person name="Idonuma A."/>
            <person name="Iijima M."/>
            <person name="Ikeda M."/>
            <person name="Ikeno M."/>
            <person name="Ito K."/>
            <person name="Ito S."/>
            <person name="Ito T."/>
            <person name="Ito Y."/>
            <person name="Ito Y."/>
            <person name="Iwabuchi A."/>
            <person name="Kamiya K."/>
            <person name="Karasawa W."/>
            <person name="Kurita K."/>
            <person name="Katagiri S."/>
            <person name="Kikuta A."/>
            <person name="Kobayashi H."/>
            <person name="Kobayashi N."/>
            <person name="Machita K."/>
            <person name="Maehara T."/>
            <person name="Masukawa M."/>
            <person name="Mizubayashi T."/>
            <person name="Mukai Y."/>
            <person name="Nagasaki H."/>
            <person name="Nagata Y."/>
            <person name="Naito S."/>
            <person name="Nakashima M."/>
            <person name="Nakama Y."/>
            <person name="Nakamichi Y."/>
            <person name="Nakamura M."/>
            <person name="Meguro A."/>
            <person name="Negishi M."/>
            <person name="Ohta I."/>
            <person name="Ohta T."/>
            <person name="Okamoto M."/>
            <person name="Ono N."/>
            <person name="Saji S."/>
            <person name="Sakaguchi M."/>
            <person name="Sakai K."/>
            <person name="Shibata M."/>
            <person name="Shimokawa T."/>
            <person name="Song J."/>
            <person name="Takazaki Y."/>
            <person name="Terasawa K."/>
            <person name="Tsugane M."/>
            <person name="Tsuji K."/>
            <person name="Ueda S."/>
            <person name="Waki K."/>
            <person name="Yamagata H."/>
            <person name="Yamamoto M."/>
            <person name="Yamamoto S."/>
            <person name="Yamane H."/>
            <person name="Yoshiki S."/>
            <person name="Yoshihara R."/>
            <person name="Yukawa K."/>
            <person name="Zhong H."/>
            <person name="Yano M."/>
            <person name="Yuan Q."/>
            <person name="Ouyang S."/>
            <person name="Liu J."/>
            <person name="Jones K.M."/>
            <person name="Gansberger K."/>
            <person name="Moffat K."/>
            <person name="Hill J."/>
            <person name="Bera J."/>
            <person name="Fadrosh D."/>
            <person name="Jin S."/>
            <person name="Johri S."/>
            <person name="Kim M."/>
            <person name="Overton L."/>
            <person name="Reardon M."/>
            <person name="Tsitrin T."/>
            <person name="Vuong H."/>
            <person name="Weaver B."/>
            <person name="Ciecko A."/>
            <person name="Tallon L."/>
            <person name="Jackson J."/>
            <person name="Pai G."/>
            <person name="Aken S.V."/>
            <person name="Utterback T."/>
            <person name="Reidmuller S."/>
            <person name="Feldblyum T."/>
            <person name="Hsiao J."/>
            <person name="Zismann V."/>
            <person name="Iobst S."/>
            <person name="de Vazeille A.R."/>
            <person name="Buell C.R."/>
            <person name="Ying K."/>
            <person name="Li Y."/>
            <person name="Lu T."/>
            <person name="Huang Y."/>
            <person name="Zhao Q."/>
            <person name="Feng Q."/>
            <person name="Zhang L."/>
            <person name="Zhu J."/>
            <person name="Weng Q."/>
            <person name="Mu J."/>
            <person name="Lu Y."/>
            <person name="Fan D."/>
            <person name="Liu Y."/>
            <person name="Guan J."/>
            <person name="Zhang Y."/>
            <person name="Yu S."/>
            <person name="Liu X."/>
            <person name="Zhang Y."/>
            <person name="Hong G."/>
            <person name="Han B."/>
            <person name="Choisne N."/>
            <person name="Demange N."/>
            <person name="Orjeda G."/>
            <person name="Samain S."/>
            <person name="Cattolico L."/>
            <person name="Pelletier E."/>
            <person name="Couloux A."/>
            <person name="Segurens B."/>
            <person name="Wincker P."/>
            <person name="D'Hont A."/>
            <person name="Scarpelli C."/>
            <person name="Weissenbach J."/>
            <person name="Salanoubat M."/>
            <person name="Quetier F."/>
            <person name="Yu Y."/>
            <person name="Kim H.R."/>
            <person name="Rambo T."/>
            <person name="Currie J."/>
            <person name="Collura K."/>
            <person name="Luo M."/>
            <person name="Yang T."/>
            <person name="Ammiraju J.S.S."/>
            <person name="Engler F."/>
            <person name="Soderlund C."/>
            <person name="Wing R.A."/>
            <person name="Palmer L.E."/>
            <person name="de la Bastide M."/>
            <person name="Spiegel L."/>
            <person name="Nascimento L."/>
            <person name="Zutavern T."/>
            <person name="O'Shaughnessy A."/>
            <person name="Dike S."/>
            <person name="Dedhia N."/>
            <person name="Preston R."/>
            <person name="Balija V."/>
            <person name="McCombie W.R."/>
            <person name="Chow T."/>
            <person name="Chen H."/>
            <person name="Chung M."/>
            <person name="Chen C."/>
            <person name="Shaw J."/>
            <person name="Wu H."/>
            <person name="Hsiao K."/>
            <person name="Chao Y."/>
            <person name="Chu M."/>
            <person name="Cheng C."/>
            <person name="Hour A."/>
            <person name="Lee P."/>
            <person name="Lin S."/>
            <person name="Lin Y."/>
            <person name="Liou J."/>
            <person name="Liu S."/>
            <person name="Hsing Y."/>
            <person name="Raghuvanshi S."/>
            <person name="Mohanty A."/>
            <person name="Bharti A.K."/>
            <person name="Gaur A."/>
            <person name="Gupta V."/>
            <person name="Kumar D."/>
            <person name="Ravi V."/>
            <person name="Vij S."/>
            <person name="Kapur A."/>
            <person name="Khurana P."/>
            <person name="Khurana P."/>
            <person name="Khurana J.P."/>
            <person name="Tyagi A.K."/>
            <person name="Gaikwad K."/>
            <person name="Singh A."/>
            <person name="Dalal V."/>
            <person name="Srivastava S."/>
            <person name="Dixit A."/>
            <person name="Pal A.K."/>
            <person name="Ghazi I.A."/>
            <person name="Yadav M."/>
            <person name="Pandit A."/>
            <person name="Bhargava A."/>
            <person name="Sureshbabu K."/>
            <person name="Batra K."/>
            <person name="Sharma T.R."/>
            <person name="Mohapatra T."/>
            <person name="Singh N.K."/>
            <person name="Messing J."/>
            <person name="Nelson A.B."/>
            <person name="Fuks G."/>
            <person name="Kavchok S."/>
            <person name="Keizer G."/>
            <person name="Linton E."/>
            <person name="Llaca V."/>
            <person name="Song R."/>
            <person name="Tanyolac B."/>
            <person name="Young S."/>
            <person name="Ho-Il K."/>
            <person name="Hahn J.H."/>
            <person name="Sangsakoo G."/>
            <person name="Vanavichit A."/>
            <person name="de Mattos Luiz.A.T."/>
            <person name="Zimmer P.D."/>
            <person name="Malone G."/>
            <person name="Dellagostin O."/>
            <person name="de Oliveira A.C."/>
            <person name="Bevan M."/>
            <person name="Bancroft I."/>
            <person name="Minx P."/>
            <person name="Cordum H."/>
            <person name="Wilson R."/>
            <person name="Cheng Z."/>
            <person name="Jin W."/>
            <person name="Jiang J."/>
            <person name="Leong S.A."/>
            <person name="Iwama H."/>
            <person name="Gojobori T."/>
            <person name="Itoh T."/>
            <person name="Niimura Y."/>
            <person name="Fujii Y."/>
            <person name="Habara T."/>
            <person name="Sakai H."/>
            <person name="Sato Y."/>
            <person name="Wilson G."/>
            <person name="Kumar K."/>
            <person name="McCouch S."/>
            <person name="Juretic N."/>
            <person name="Hoen D."/>
            <person name="Wright S."/>
            <person name="Bruskiewich R."/>
            <person name="Bureau T."/>
            <person name="Miyao A."/>
            <person name="Hirochika H."/>
            <person name="Nishikawa T."/>
            <person name="Kadowaki K."/>
            <person name="Sugiura M."/>
            <person name="Burr B."/>
            <person name="Sasaki T."/>
        </authorList>
    </citation>
    <scope>NUCLEOTIDE SEQUENCE [LARGE SCALE GENOMIC DNA]</scope>
    <source>
        <strain evidence="5">cv. Nipponbare</strain>
    </source>
</reference>
<dbReference type="EMBL" id="AP003201">
    <property type="protein sequence ID" value="BAD81638.1"/>
    <property type="molecule type" value="Genomic_DNA"/>
</dbReference>
<feature type="chain" id="PRO_5011947070" description="DUF834 domain-containing protein" evidence="1">
    <location>
        <begin position="16"/>
        <end position="191"/>
    </location>
</feature>
<accession>Q5NA68</accession>
<evidence type="ECO:0000256" key="1">
    <source>
        <dbReference type="SAM" id="SignalP"/>
    </source>
</evidence>
<proteinExistence type="predicted"/>
<dbReference type="Pfam" id="PF05754">
    <property type="entry name" value="DUF834"/>
    <property type="match status" value="2"/>
</dbReference>
<sequence length="191" mass="19884">MAFWWWFCGFGVEAGVELDAAKPSVETAQHGGDGNGGGGRLNDAGERRRLVARWGGFPVAIGENGAAAGVRQRAANAMAQAARRGDGGSGRLEGRRRAAALGLAWGARERARGARGGRVNGRGEHGEAFYSAREQRGGRGVANLERQRPATWATSWGTSGRAGIGGDVGGNGRHGGFGRLLAGMEEGWGWT</sequence>
<keyword evidence="1" id="KW-0732">Signal</keyword>
<feature type="domain" description="DUF834" evidence="2">
    <location>
        <begin position="9"/>
        <end position="37"/>
    </location>
</feature>